<dbReference type="GO" id="GO:0140042">
    <property type="term" value="P:lipid droplet formation"/>
    <property type="evidence" value="ECO:0007669"/>
    <property type="project" value="UniProtKB-ARBA"/>
</dbReference>
<name>B6JY78_SCHJY</name>
<dbReference type="GO" id="GO:0006629">
    <property type="term" value="P:lipid metabolic process"/>
    <property type="evidence" value="ECO:0007669"/>
    <property type="project" value="UniProtKB-KW"/>
</dbReference>
<evidence type="ECO:0000256" key="7">
    <source>
        <dbReference type="SAM" id="Phobius"/>
    </source>
</evidence>
<dbReference type="PANTHER" id="PTHR21212">
    <property type="entry name" value="BERNARDINELLI-SEIP CONGENITAL LIPODYSTROPHY 2 HOMOLOG BSCL2 PROTEIN"/>
    <property type="match status" value="1"/>
</dbReference>
<dbReference type="AlphaFoldDB" id="B6JY78"/>
<keyword evidence="6 7" id="KW-0472">Membrane</keyword>
<proteinExistence type="predicted"/>
<dbReference type="CDD" id="cd23995">
    <property type="entry name" value="Seipin_BSCL2_like"/>
    <property type="match status" value="1"/>
</dbReference>
<dbReference type="PANTHER" id="PTHR21212:SF0">
    <property type="entry name" value="SEIPIN"/>
    <property type="match status" value="1"/>
</dbReference>
<accession>B6JY78</accession>
<keyword evidence="4 7" id="KW-1133">Transmembrane helix</keyword>
<gene>
    <name evidence="9" type="primary">sei1</name>
    <name evidence="8" type="ORF">SJAG_01537</name>
</gene>
<evidence type="ECO:0000313" key="8">
    <source>
        <dbReference type="EMBL" id="EEB06496.2"/>
    </source>
</evidence>
<evidence type="ECO:0000256" key="3">
    <source>
        <dbReference type="ARBA" id="ARBA00022824"/>
    </source>
</evidence>
<comment type="subcellular location">
    <subcellularLocation>
        <location evidence="1">Endoplasmic reticulum membrane</location>
        <topology evidence="1">Multi-pass membrane protein</topology>
    </subcellularLocation>
</comment>
<reference evidence="8 10" key="1">
    <citation type="journal article" date="2011" name="Science">
        <title>Comparative functional genomics of the fission yeasts.</title>
        <authorList>
            <person name="Rhind N."/>
            <person name="Chen Z."/>
            <person name="Yassour M."/>
            <person name="Thompson D.A."/>
            <person name="Haas B.J."/>
            <person name="Habib N."/>
            <person name="Wapinski I."/>
            <person name="Roy S."/>
            <person name="Lin M.F."/>
            <person name="Heiman D.I."/>
            <person name="Young S.K."/>
            <person name="Furuya K."/>
            <person name="Guo Y."/>
            <person name="Pidoux A."/>
            <person name="Chen H.M."/>
            <person name="Robbertse B."/>
            <person name="Goldberg J.M."/>
            <person name="Aoki K."/>
            <person name="Bayne E.H."/>
            <person name="Berlin A.M."/>
            <person name="Desjardins C.A."/>
            <person name="Dobbs E."/>
            <person name="Dukaj L."/>
            <person name="Fan L."/>
            <person name="FitzGerald M.G."/>
            <person name="French C."/>
            <person name="Gujja S."/>
            <person name="Hansen K."/>
            <person name="Keifenheim D."/>
            <person name="Levin J.Z."/>
            <person name="Mosher R.A."/>
            <person name="Mueller C.A."/>
            <person name="Pfiffner J."/>
            <person name="Priest M."/>
            <person name="Russ C."/>
            <person name="Smialowska A."/>
            <person name="Swoboda P."/>
            <person name="Sykes S.M."/>
            <person name="Vaughn M."/>
            <person name="Vengrova S."/>
            <person name="Yoder R."/>
            <person name="Zeng Q."/>
            <person name="Allshire R."/>
            <person name="Baulcombe D."/>
            <person name="Birren B.W."/>
            <person name="Brown W."/>
            <person name="Ekwall K."/>
            <person name="Kellis M."/>
            <person name="Leatherwood J."/>
            <person name="Levin H."/>
            <person name="Margalit H."/>
            <person name="Martienssen R."/>
            <person name="Nieduszynski C.A."/>
            <person name="Spatafora J.W."/>
            <person name="Friedman N."/>
            <person name="Dalgaard J.Z."/>
            <person name="Baumann P."/>
            <person name="Niki H."/>
            <person name="Regev A."/>
            <person name="Nusbaum C."/>
        </authorList>
    </citation>
    <scope>NUCLEOTIDE SEQUENCE [LARGE SCALE GENOMIC DNA]</scope>
    <source>
        <strain evidence="10">yFS275 / FY16936</strain>
    </source>
</reference>
<dbReference type="Proteomes" id="UP000001744">
    <property type="component" value="Unassembled WGS sequence"/>
</dbReference>
<dbReference type="STRING" id="402676.B6JY78"/>
<keyword evidence="2 7" id="KW-0812">Transmembrane</keyword>
<keyword evidence="10" id="KW-1185">Reference proteome</keyword>
<dbReference type="OrthoDB" id="5362292at2759"/>
<organism evidence="8 10">
    <name type="scientific">Schizosaccharomyces japonicus (strain yFS275 / FY16936)</name>
    <name type="common">Fission yeast</name>
    <dbReference type="NCBI Taxonomy" id="402676"/>
    <lineage>
        <taxon>Eukaryota</taxon>
        <taxon>Fungi</taxon>
        <taxon>Dikarya</taxon>
        <taxon>Ascomycota</taxon>
        <taxon>Taphrinomycotina</taxon>
        <taxon>Schizosaccharomycetes</taxon>
        <taxon>Schizosaccharomycetales</taxon>
        <taxon>Schizosaccharomycetaceae</taxon>
        <taxon>Schizosaccharomyces</taxon>
    </lineage>
</organism>
<dbReference type="HOGENOM" id="CLU_1138562_0_0_1"/>
<dbReference type="JaponicusDB" id="SJAG_01537">
    <property type="gene designation" value="sei1"/>
</dbReference>
<feature type="transmembrane region" description="Helical" evidence="7">
    <location>
        <begin position="206"/>
        <end position="232"/>
    </location>
</feature>
<evidence type="ECO:0000256" key="5">
    <source>
        <dbReference type="ARBA" id="ARBA00023098"/>
    </source>
</evidence>
<evidence type="ECO:0000256" key="6">
    <source>
        <dbReference type="ARBA" id="ARBA00023136"/>
    </source>
</evidence>
<dbReference type="Pfam" id="PF06775">
    <property type="entry name" value="Seipin"/>
    <property type="match status" value="1"/>
</dbReference>
<evidence type="ECO:0000256" key="2">
    <source>
        <dbReference type="ARBA" id="ARBA00022692"/>
    </source>
</evidence>
<evidence type="ECO:0000313" key="9">
    <source>
        <dbReference type="JaponicusDB" id="SJAG_01537"/>
    </source>
</evidence>
<evidence type="ECO:0000256" key="1">
    <source>
        <dbReference type="ARBA" id="ARBA00004477"/>
    </source>
</evidence>
<dbReference type="GeneID" id="7048722"/>
<dbReference type="GO" id="GO:0005789">
    <property type="term" value="C:endoplasmic reticulum membrane"/>
    <property type="evidence" value="ECO:0007669"/>
    <property type="project" value="UniProtKB-SubCell"/>
</dbReference>
<dbReference type="RefSeq" id="XP_002172789.2">
    <property type="nucleotide sequence ID" value="XM_002172753.2"/>
</dbReference>
<keyword evidence="3" id="KW-0256">Endoplasmic reticulum</keyword>
<protein>
    <submittedName>
        <fullName evidence="8">Siepin</fullName>
    </submittedName>
</protein>
<keyword evidence="5" id="KW-0443">Lipid metabolism</keyword>
<dbReference type="eggNOG" id="KOG4200">
    <property type="taxonomic scope" value="Eukaryota"/>
</dbReference>
<dbReference type="InterPro" id="IPR009617">
    <property type="entry name" value="Seipin"/>
</dbReference>
<evidence type="ECO:0000256" key="4">
    <source>
        <dbReference type="ARBA" id="ARBA00022989"/>
    </source>
</evidence>
<dbReference type="EMBL" id="KE651168">
    <property type="protein sequence ID" value="EEB06496.2"/>
    <property type="molecule type" value="Genomic_DNA"/>
</dbReference>
<evidence type="ECO:0000313" key="10">
    <source>
        <dbReference type="Proteomes" id="UP000001744"/>
    </source>
</evidence>
<dbReference type="VEuPathDB" id="FungiDB:SJAG_01537"/>
<dbReference type="OMA" id="VELEWSF"/>
<sequence>MAFLLKLFKASMFLVAFCCLSVLSSVFYSVFYNLVIPSSLVTYNVHFEEVSNLKATVPLDASVLGKEIPYTVELEWSFPTSETNAQIGNLKVDLAVTDNRGFNETTSKVVVLPYTSSYLKKLKVLALAPLYITNILREKDSARVTLFQSKILRPAYYGHVVNDYGSSKQVTATLQVDSSKLEIYEAKLHFVPQINDVRSFMYKHRIISFFFLSSVFWLTSSGSMLVIYAVAYSRFRQTSMKKSV</sequence>